<gene>
    <name evidence="3" type="ORF">VNI00_008442</name>
</gene>
<dbReference type="InterPro" id="IPR036361">
    <property type="entry name" value="SAP_dom_sf"/>
</dbReference>
<accession>A0AAW0CVV9</accession>
<protein>
    <recommendedName>
        <fullName evidence="2">SAP domain-containing protein</fullName>
    </recommendedName>
</protein>
<evidence type="ECO:0000256" key="1">
    <source>
        <dbReference type="SAM" id="MobiDB-lite"/>
    </source>
</evidence>
<dbReference type="AlphaFoldDB" id="A0AAW0CVV9"/>
<dbReference type="Gene3D" id="1.10.720.30">
    <property type="entry name" value="SAP domain"/>
    <property type="match status" value="1"/>
</dbReference>
<dbReference type="InterPro" id="IPR003034">
    <property type="entry name" value="SAP_dom"/>
</dbReference>
<dbReference type="Proteomes" id="UP001383192">
    <property type="component" value="Unassembled WGS sequence"/>
</dbReference>
<evidence type="ECO:0000313" key="3">
    <source>
        <dbReference type="EMBL" id="KAK7043088.1"/>
    </source>
</evidence>
<name>A0AAW0CVV9_9AGAR</name>
<comment type="caution">
    <text evidence="3">The sequence shown here is derived from an EMBL/GenBank/DDBJ whole genome shotgun (WGS) entry which is preliminary data.</text>
</comment>
<feature type="compositionally biased region" description="Basic and acidic residues" evidence="1">
    <location>
        <begin position="11"/>
        <end position="24"/>
    </location>
</feature>
<evidence type="ECO:0000259" key="2">
    <source>
        <dbReference type="Pfam" id="PF02037"/>
    </source>
</evidence>
<keyword evidence="4" id="KW-1185">Reference proteome</keyword>
<feature type="region of interest" description="Disordered" evidence="1">
    <location>
        <begin position="142"/>
        <end position="162"/>
    </location>
</feature>
<proteinExistence type="predicted"/>
<evidence type="ECO:0000313" key="4">
    <source>
        <dbReference type="Proteomes" id="UP001383192"/>
    </source>
</evidence>
<sequence>MASTSGELEDQVEKEYEFPGKEEGTTVKHRIYSKTLTKDALKTLCRSFNLQVSGTIAVLQERLRTFSENHDLWTLNQAGARQSHKGPRNIPGGRKKALKGSQLRREQWLGNLDAGETLETSATGIESRKGKTIAWAKEFRKRHPTRPYSPEPSKIDDAKPKVHPAFGGQYVVDTLGEILNR</sequence>
<feature type="domain" description="SAP" evidence="2">
    <location>
        <begin position="34"/>
        <end position="66"/>
    </location>
</feature>
<dbReference type="Pfam" id="PF02037">
    <property type="entry name" value="SAP"/>
    <property type="match status" value="1"/>
</dbReference>
<reference evidence="3 4" key="1">
    <citation type="submission" date="2024-01" db="EMBL/GenBank/DDBJ databases">
        <title>A draft genome for a cacao thread blight-causing isolate of Paramarasmius palmivorus.</title>
        <authorList>
            <person name="Baruah I.K."/>
            <person name="Bukari Y."/>
            <person name="Amoako-Attah I."/>
            <person name="Meinhardt L.W."/>
            <person name="Bailey B.A."/>
            <person name="Cohen S.P."/>
        </authorList>
    </citation>
    <scope>NUCLEOTIDE SEQUENCE [LARGE SCALE GENOMIC DNA]</scope>
    <source>
        <strain evidence="3 4">GH-12</strain>
    </source>
</reference>
<organism evidence="3 4">
    <name type="scientific">Paramarasmius palmivorus</name>
    <dbReference type="NCBI Taxonomy" id="297713"/>
    <lineage>
        <taxon>Eukaryota</taxon>
        <taxon>Fungi</taxon>
        <taxon>Dikarya</taxon>
        <taxon>Basidiomycota</taxon>
        <taxon>Agaricomycotina</taxon>
        <taxon>Agaricomycetes</taxon>
        <taxon>Agaricomycetidae</taxon>
        <taxon>Agaricales</taxon>
        <taxon>Marasmiineae</taxon>
        <taxon>Marasmiaceae</taxon>
        <taxon>Paramarasmius</taxon>
    </lineage>
</organism>
<dbReference type="EMBL" id="JAYKXP010000029">
    <property type="protein sequence ID" value="KAK7043088.1"/>
    <property type="molecule type" value="Genomic_DNA"/>
</dbReference>
<feature type="region of interest" description="Disordered" evidence="1">
    <location>
        <begin position="1"/>
        <end position="24"/>
    </location>
</feature>